<feature type="region of interest" description="Disordered" evidence="1">
    <location>
        <begin position="1"/>
        <end position="80"/>
    </location>
</feature>
<dbReference type="EnsemblMetazoa" id="CapteT208490">
    <property type="protein sequence ID" value="CapteP208490"/>
    <property type="gene ID" value="CapteG208490"/>
</dbReference>
<feature type="compositionally biased region" description="Basic and acidic residues" evidence="1">
    <location>
        <begin position="58"/>
        <end position="68"/>
    </location>
</feature>
<reference evidence="4" key="1">
    <citation type="submission" date="2012-12" db="EMBL/GenBank/DDBJ databases">
        <authorList>
            <person name="Hellsten U."/>
            <person name="Grimwood J."/>
            <person name="Chapman J.A."/>
            <person name="Shapiro H."/>
            <person name="Aerts A."/>
            <person name="Otillar R.P."/>
            <person name="Terry A.Y."/>
            <person name="Boore J.L."/>
            <person name="Simakov O."/>
            <person name="Marletaz F."/>
            <person name="Cho S.-J."/>
            <person name="Edsinger-Gonzales E."/>
            <person name="Havlak P."/>
            <person name="Kuo D.-H."/>
            <person name="Larsson T."/>
            <person name="Lv J."/>
            <person name="Arendt D."/>
            <person name="Savage R."/>
            <person name="Osoegawa K."/>
            <person name="de Jong P."/>
            <person name="Lindberg D.R."/>
            <person name="Seaver E.C."/>
            <person name="Weisblat D.A."/>
            <person name="Putnam N.H."/>
            <person name="Grigoriev I.V."/>
            <person name="Rokhsar D.S."/>
        </authorList>
    </citation>
    <scope>NUCLEOTIDE SEQUENCE</scope>
    <source>
        <strain evidence="4">I ESC-2004</strain>
    </source>
</reference>
<evidence type="ECO:0000313" key="3">
    <source>
        <dbReference type="EnsemblMetazoa" id="CapteP208490"/>
    </source>
</evidence>
<dbReference type="AlphaFoldDB" id="R7TZ21"/>
<keyword evidence="4" id="KW-1185">Reference proteome</keyword>
<sequence length="345" mass="38374">MLADKVKVMETSCPHRPQDHPTPEIGIDLVERQLTSGAPIADGDSEDFPTVVKKKRTQKPETLTKKPDQPQPVQRRKQFSQKKVIQGTAKCTISTVKTRRIHVHASRFAPSLDPQELADHLKAQLKCNVGCEKILHDESPFASFQVTADLENPQTLYPEEIWPEGAVIRCFIVKRGFTGSGNGGNTPTSVVLNADLIPEVSGSSNEEPKTKIEWSKVTSALLNDYCLVTDDLLQSPDIPNNALFYTDVHCTEENCVKSIGELYDAITKCLTVASKPLEDKKHKHNGSKPGWNAYVAEAHYAARDAFHLCSSHGKPMQGPIFEMKKRLTAQLKYALWFIKGNEDAM</sequence>
<dbReference type="EMBL" id="AMQN01010218">
    <property type="status" value="NOT_ANNOTATED_CDS"/>
    <property type="molecule type" value="Genomic_DNA"/>
</dbReference>
<gene>
    <name evidence="2" type="ORF">CAPTEDRAFT_208490</name>
</gene>
<dbReference type="OrthoDB" id="6764310at2759"/>
<dbReference type="EMBL" id="KB307321">
    <property type="protein sequence ID" value="ELT98999.1"/>
    <property type="molecule type" value="Genomic_DNA"/>
</dbReference>
<dbReference type="HOGENOM" id="CLU_804734_0_0_1"/>
<protein>
    <submittedName>
        <fullName evidence="2 3">Uncharacterized protein</fullName>
    </submittedName>
</protein>
<evidence type="ECO:0000256" key="1">
    <source>
        <dbReference type="SAM" id="MobiDB-lite"/>
    </source>
</evidence>
<organism evidence="2">
    <name type="scientific">Capitella teleta</name>
    <name type="common">Polychaete worm</name>
    <dbReference type="NCBI Taxonomy" id="283909"/>
    <lineage>
        <taxon>Eukaryota</taxon>
        <taxon>Metazoa</taxon>
        <taxon>Spiralia</taxon>
        <taxon>Lophotrochozoa</taxon>
        <taxon>Annelida</taxon>
        <taxon>Polychaeta</taxon>
        <taxon>Sedentaria</taxon>
        <taxon>Scolecida</taxon>
        <taxon>Capitellidae</taxon>
        <taxon>Capitella</taxon>
    </lineage>
</organism>
<name>R7TZ21_CAPTE</name>
<dbReference type="Proteomes" id="UP000014760">
    <property type="component" value="Unassembled WGS sequence"/>
</dbReference>
<reference evidence="3" key="3">
    <citation type="submission" date="2015-06" db="UniProtKB">
        <authorList>
            <consortium name="EnsemblMetazoa"/>
        </authorList>
    </citation>
    <scope>IDENTIFICATION</scope>
</reference>
<reference evidence="2 4" key="2">
    <citation type="journal article" date="2013" name="Nature">
        <title>Insights into bilaterian evolution from three spiralian genomes.</title>
        <authorList>
            <person name="Simakov O."/>
            <person name="Marletaz F."/>
            <person name="Cho S.J."/>
            <person name="Edsinger-Gonzales E."/>
            <person name="Havlak P."/>
            <person name="Hellsten U."/>
            <person name="Kuo D.H."/>
            <person name="Larsson T."/>
            <person name="Lv J."/>
            <person name="Arendt D."/>
            <person name="Savage R."/>
            <person name="Osoegawa K."/>
            <person name="de Jong P."/>
            <person name="Grimwood J."/>
            <person name="Chapman J.A."/>
            <person name="Shapiro H."/>
            <person name="Aerts A."/>
            <person name="Otillar R.P."/>
            <person name="Terry A.Y."/>
            <person name="Boore J.L."/>
            <person name="Grigoriev I.V."/>
            <person name="Lindberg D.R."/>
            <person name="Seaver E.C."/>
            <person name="Weisblat D.A."/>
            <person name="Putnam N.H."/>
            <person name="Rokhsar D.S."/>
        </authorList>
    </citation>
    <scope>NUCLEOTIDE SEQUENCE</scope>
    <source>
        <strain evidence="2 4">I ESC-2004</strain>
    </source>
</reference>
<evidence type="ECO:0000313" key="4">
    <source>
        <dbReference type="Proteomes" id="UP000014760"/>
    </source>
</evidence>
<evidence type="ECO:0000313" key="2">
    <source>
        <dbReference type="EMBL" id="ELT98999.1"/>
    </source>
</evidence>
<proteinExistence type="predicted"/>
<accession>R7TZ21</accession>